<dbReference type="AlphaFoldDB" id="A0A543AZB9"/>
<keyword evidence="2" id="KW-1185">Reference proteome</keyword>
<name>A0A543AZB9_9ACTN</name>
<accession>A0A543AZB9</accession>
<gene>
    <name evidence="1" type="ORF">FB566_3511</name>
</gene>
<evidence type="ECO:0000313" key="1">
    <source>
        <dbReference type="EMBL" id="TQL77937.1"/>
    </source>
</evidence>
<protein>
    <submittedName>
        <fullName evidence="1">Uncharacterized protein</fullName>
    </submittedName>
</protein>
<organism evidence="1 2">
    <name type="scientific">Stackebrandtia endophytica</name>
    <dbReference type="NCBI Taxonomy" id="1496996"/>
    <lineage>
        <taxon>Bacteria</taxon>
        <taxon>Bacillati</taxon>
        <taxon>Actinomycetota</taxon>
        <taxon>Actinomycetes</taxon>
        <taxon>Glycomycetales</taxon>
        <taxon>Glycomycetaceae</taxon>
        <taxon>Stackebrandtia</taxon>
    </lineage>
</organism>
<reference evidence="1 2" key="1">
    <citation type="submission" date="2019-06" db="EMBL/GenBank/DDBJ databases">
        <title>Sequencing the genomes of 1000 actinobacteria strains.</title>
        <authorList>
            <person name="Klenk H.-P."/>
        </authorList>
    </citation>
    <scope>NUCLEOTIDE SEQUENCE [LARGE SCALE GENOMIC DNA]</scope>
    <source>
        <strain evidence="1 2">DSM 45928</strain>
    </source>
</reference>
<comment type="caution">
    <text evidence="1">The sequence shown here is derived from an EMBL/GenBank/DDBJ whole genome shotgun (WGS) entry which is preliminary data.</text>
</comment>
<sequence>METLAADSPRYEFPDPPPPLNAVPAVQCFDMRGARVIVGTPGQGWRTDLRADDPLMRGGKLLVPVLSESDYYRSQDDGTEAMAALHPVESVWVEKPDDAAERRTAAPHLFERLVDIECPPKRWPVPASDVHGLTGRRVWLWRSGEFGTDLRCVSEAFENSDGDIAVKVATERDWYRWARTGKSPTVEEALIHLTWLEA</sequence>
<dbReference type="EMBL" id="VFOW01000001">
    <property type="protein sequence ID" value="TQL77937.1"/>
    <property type="molecule type" value="Genomic_DNA"/>
</dbReference>
<proteinExistence type="predicted"/>
<dbReference type="Proteomes" id="UP000317043">
    <property type="component" value="Unassembled WGS sequence"/>
</dbReference>
<evidence type="ECO:0000313" key="2">
    <source>
        <dbReference type="Proteomes" id="UP000317043"/>
    </source>
</evidence>
<dbReference type="InParanoid" id="A0A543AZB9"/>